<feature type="transmembrane region" description="Helical" evidence="1">
    <location>
        <begin position="28"/>
        <end position="45"/>
    </location>
</feature>
<keyword evidence="1" id="KW-0812">Transmembrane</keyword>
<keyword evidence="1" id="KW-0472">Membrane</keyword>
<sequence>MQMIVCIILLLHGMYTGAIFFMASRKKLLFYFSGIVVCTVLTIMMNDDKLLLSVFPLSLELSLKIHLLSYMGSHICILRVVQLLLGRSRIVQTVSWDSVFLPS</sequence>
<accession>A0A0D7WXR3</accession>
<evidence type="ECO:0000313" key="2">
    <source>
        <dbReference type="EMBL" id="KJD43960.1"/>
    </source>
</evidence>
<dbReference type="Proteomes" id="UP000032534">
    <property type="component" value="Unassembled WGS sequence"/>
</dbReference>
<proteinExistence type="predicted"/>
<dbReference type="PATRIC" id="fig|159743.3.peg.4410"/>
<evidence type="ECO:0000256" key="1">
    <source>
        <dbReference type="SAM" id="Phobius"/>
    </source>
</evidence>
<comment type="caution">
    <text evidence="2">The sequence shown here is derived from an EMBL/GenBank/DDBJ whole genome shotgun (WGS) entry which is preliminary data.</text>
</comment>
<evidence type="ECO:0000313" key="3">
    <source>
        <dbReference type="Proteomes" id="UP000032534"/>
    </source>
</evidence>
<dbReference type="AlphaFoldDB" id="A0A0D7WXR3"/>
<reference evidence="2 3" key="1">
    <citation type="submission" date="2014-11" db="EMBL/GenBank/DDBJ databases">
        <title>Draft Genome Sequences of Paenibacillus polymyxa NRRL B-30509 and Paenibacillus terrae NRRL B-30644, Strains from a Poultry Environment that Produce Tridecaptin A and Paenicidins.</title>
        <authorList>
            <person name="van Belkum M.J."/>
            <person name="Lohans C.T."/>
            <person name="Vederas J.C."/>
        </authorList>
    </citation>
    <scope>NUCLEOTIDE SEQUENCE [LARGE SCALE GENOMIC DNA]</scope>
    <source>
        <strain evidence="2 3">NRRL B-30644</strain>
    </source>
</reference>
<organism evidence="2 3">
    <name type="scientific">Paenibacillus terrae</name>
    <dbReference type="NCBI Taxonomy" id="159743"/>
    <lineage>
        <taxon>Bacteria</taxon>
        <taxon>Bacillati</taxon>
        <taxon>Bacillota</taxon>
        <taxon>Bacilli</taxon>
        <taxon>Bacillales</taxon>
        <taxon>Paenibacillaceae</taxon>
        <taxon>Paenibacillus</taxon>
    </lineage>
</organism>
<feature type="transmembrane region" description="Helical" evidence="1">
    <location>
        <begin position="6"/>
        <end position="23"/>
    </location>
</feature>
<name>A0A0D7WXR3_9BACL</name>
<keyword evidence="3" id="KW-1185">Reference proteome</keyword>
<gene>
    <name evidence="2" type="ORF">QD47_19875</name>
</gene>
<keyword evidence="1" id="KW-1133">Transmembrane helix</keyword>
<protein>
    <submittedName>
        <fullName evidence="2">Uncharacterized protein</fullName>
    </submittedName>
</protein>
<dbReference type="EMBL" id="JTHP01000045">
    <property type="protein sequence ID" value="KJD43960.1"/>
    <property type="molecule type" value="Genomic_DNA"/>
</dbReference>